<dbReference type="CDD" id="cd00158">
    <property type="entry name" value="RHOD"/>
    <property type="match status" value="1"/>
</dbReference>
<dbReference type="Pfam" id="PF00581">
    <property type="entry name" value="Rhodanese"/>
    <property type="match status" value="1"/>
</dbReference>
<dbReference type="InterPro" id="IPR036873">
    <property type="entry name" value="Rhodanese-like_dom_sf"/>
</dbReference>
<sequence length="157" mass="17337">MKRMTIILISIVVVLCLGLGFIATGFIRPQKVEQTTTKETSSSSQTIDWSKASPDAKKYTIDFEEVVAAVGNGAKFYDVRDALEFQSGHFALAENLPLSELELGRFPEISKEKPIYLHCRSGRRSALAAQLFKEAGFQYVYDLGGLEQVEAIGGKIE</sequence>
<accession>A0ABX7YL43</accession>
<protein>
    <submittedName>
        <fullName evidence="2">Rhodanese-like domain-containing protein</fullName>
    </submittedName>
</protein>
<proteinExistence type="predicted"/>
<dbReference type="InterPro" id="IPR050229">
    <property type="entry name" value="GlpE_sulfurtransferase"/>
</dbReference>
<dbReference type="RefSeq" id="WP_212570774.1">
    <property type="nucleotide sequence ID" value="NZ_CP073084.1"/>
</dbReference>
<dbReference type="EMBL" id="CP073084">
    <property type="protein sequence ID" value="QUE54306.1"/>
    <property type="molecule type" value="Genomic_DNA"/>
</dbReference>
<reference evidence="2 3" key="1">
    <citation type="submission" date="2021-04" db="EMBL/GenBank/DDBJ databases">
        <title>Complete genome sequence of a novel Streptococcus species.</title>
        <authorList>
            <person name="Teng J.L.L."/>
        </authorList>
    </citation>
    <scope>NUCLEOTIDE SEQUENCE [LARGE SCALE GENOMIC DNA]</scope>
    <source>
        <strain evidence="2 3">HKU75</strain>
    </source>
</reference>
<feature type="domain" description="Rhodanese" evidence="1">
    <location>
        <begin position="78"/>
        <end position="150"/>
    </location>
</feature>
<dbReference type="PROSITE" id="PS50206">
    <property type="entry name" value="RHODANESE_3"/>
    <property type="match status" value="1"/>
</dbReference>
<dbReference type="PANTHER" id="PTHR43031">
    <property type="entry name" value="FAD-DEPENDENT OXIDOREDUCTASE"/>
    <property type="match status" value="1"/>
</dbReference>
<organism evidence="2 3">
    <name type="scientific">Streptococcus oriscaviae</name>
    <dbReference type="NCBI Taxonomy" id="2781599"/>
    <lineage>
        <taxon>Bacteria</taxon>
        <taxon>Bacillati</taxon>
        <taxon>Bacillota</taxon>
        <taxon>Bacilli</taxon>
        <taxon>Lactobacillales</taxon>
        <taxon>Streptococcaceae</taxon>
        <taxon>Streptococcus</taxon>
    </lineage>
</organism>
<dbReference type="Proteomes" id="UP000677616">
    <property type="component" value="Chromosome"/>
</dbReference>
<name>A0ABX7YL43_9STRE</name>
<keyword evidence="3" id="KW-1185">Reference proteome</keyword>
<dbReference type="SMART" id="SM00450">
    <property type="entry name" value="RHOD"/>
    <property type="match status" value="1"/>
</dbReference>
<evidence type="ECO:0000259" key="1">
    <source>
        <dbReference type="PROSITE" id="PS50206"/>
    </source>
</evidence>
<evidence type="ECO:0000313" key="3">
    <source>
        <dbReference type="Proteomes" id="UP000677616"/>
    </source>
</evidence>
<evidence type="ECO:0000313" key="2">
    <source>
        <dbReference type="EMBL" id="QUE54306.1"/>
    </source>
</evidence>
<dbReference type="Gene3D" id="3.40.250.10">
    <property type="entry name" value="Rhodanese-like domain"/>
    <property type="match status" value="1"/>
</dbReference>
<dbReference type="InterPro" id="IPR001763">
    <property type="entry name" value="Rhodanese-like_dom"/>
</dbReference>
<gene>
    <name evidence="2" type="ORF">INT76_10910</name>
</gene>
<dbReference type="PANTHER" id="PTHR43031:SF18">
    <property type="entry name" value="RHODANESE-RELATED SULFURTRANSFERASES"/>
    <property type="match status" value="1"/>
</dbReference>
<dbReference type="SUPFAM" id="SSF52821">
    <property type="entry name" value="Rhodanese/Cell cycle control phosphatase"/>
    <property type="match status" value="1"/>
</dbReference>